<dbReference type="Gene3D" id="1.20.1280.50">
    <property type="match status" value="1"/>
</dbReference>
<reference evidence="5" key="1">
    <citation type="submission" date="2021-12" db="EMBL/GenBank/DDBJ databases">
        <title>Curvularia clavata genome.</title>
        <authorList>
            <person name="Cao Y."/>
        </authorList>
    </citation>
    <scope>NUCLEOTIDE SEQUENCE</scope>
    <source>
        <strain evidence="5">Yc1106</strain>
    </source>
</reference>
<proteinExistence type="predicted"/>
<name>A0A9Q8ZF78_CURCL</name>
<feature type="region of interest" description="Disordered" evidence="3">
    <location>
        <begin position="335"/>
        <end position="366"/>
    </location>
</feature>
<dbReference type="VEuPathDB" id="FungiDB:yc1106_09530"/>
<dbReference type="Pfam" id="PF12937">
    <property type="entry name" value="F-box-like"/>
    <property type="match status" value="1"/>
</dbReference>
<evidence type="ECO:0000256" key="1">
    <source>
        <dbReference type="ARBA" id="ARBA00004906"/>
    </source>
</evidence>
<dbReference type="InterPro" id="IPR045048">
    <property type="entry name" value="FBXO31/39"/>
</dbReference>
<comment type="pathway">
    <text evidence="1">Protein modification; protein ubiquitination.</text>
</comment>
<sequence length="502" mass="56894">MEPYTPQDQSSAPQSKTPPLLSLPSELLQHILGYLQLSDLLSIGSASRALQEHAQQDILWHQLVQAEVSGPNVSKPAHLTWRELFKEHHPYWFIAKRKIWFADNLHTGKLIIARYDHRLNAIEAYALVAERQIPESLTWDQHPDAIIHTFSPRVQLDLNAPIIRLNGEAYEEAVGHMGHRLQKEVPMNLSRHSALYSHLLLTRPWPKSITTEATPVWPPLTLPSVERTRNDQPPSGFTQSGQKPGQLNQLSTCTFRLRKWMQFSTQSIRINMRIGEEITTWATLPEECYTPTPQKPWQGIWCGDYAGHGCEFLVIMQPDNPRPLPERAEWALRATEREGSVSSGDSWTTAPTDAAMSDDEDDGIENADDLEDSVATLQQSYHERLSETSAQNMAAWNNDPTYRGRIEAVKLTGDPNIPRGEYTFIAPDIGPNGLLRIANEEIFKGARIVRSVGHIAATGFRDDNYMASQLILISHNRIAQYWETFGHVSFYERVDIDSFAKV</sequence>
<evidence type="ECO:0000259" key="4">
    <source>
        <dbReference type="PROSITE" id="PS50181"/>
    </source>
</evidence>
<evidence type="ECO:0000256" key="3">
    <source>
        <dbReference type="SAM" id="MobiDB-lite"/>
    </source>
</evidence>
<feature type="domain" description="F-box" evidence="4">
    <location>
        <begin position="17"/>
        <end position="63"/>
    </location>
</feature>
<feature type="region of interest" description="Disordered" evidence="3">
    <location>
        <begin position="220"/>
        <end position="248"/>
    </location>
</feature>
<accession>A0A9Q8ZF78</accession>
<protein>
    <recommendedName>
        <fullName evidence="4">F-box domain-containing protein</fullName>
    </recommendedName>
</protein>
<dbReference type="EMBL" id="CP089281">
    <property type="protein sequence ID" value="USP82256.1"/>
    <property type="molecule type" value="Genomic_DNA"/>
</dbReference>
<dbReference type="SUPFAM" id="SSF81383">
    <property type="entry name" value="F-box domain"/>
    <property type="match status" value="1"/>
</dbReference>
<dbReference type="Proteomes" id="UP001056012">
    <property type="component" value="Chromosome 8"/>
</dbReference>
<dbReference type="PANTHER" id="PTHR10706:SF130">
    <property type="entry name" value="F-BOX ONLY PROTEIN 31"/>
    <property type="match status" value="1"/>
</dbReference>
<feature type="compositionally biased region" description="Polar residues" evidence="3">
    <location>
        <begin position="231"/>
        <end position="248"/>
    </location>
</feature>
<dbReference type="InterPro" id="IPR036047">
    <property type="entry name" value="F-box-like_dom_sf"/>
</dbReference>
<dbReference type="Pfam" id="PF12014">
    <property type="entry name" value="Cyclin_D1_bind"/>
    <property type="match status" value="1"/>
</dbReference>
<feature type="compositionally biased region" description="Polar residues" evidence="3">
    <location>
        <begin position="340"/>
        <end position="351"/>
    </location>
</feature>
<evidence type="ECO:0000256" key="2">
    <source>
        <dbReference type="ARBA" id="ARBA00022786"/>
    </source>
</evidence>
<dbReference type="InterPro" id="IPR001810">
    <property type="entry name" value="F-box_dom"/>
</dbReference>
<evidence type="ECO:0000313" key="5">
    <source>
        <dbReference type="EMBL" id="USP82256.1"/>
    </source>
</evidence>
<gene>
    <name evidence="5" type="ORF">yc1106_09530</name>
</gene>
<organism evidence="5 6">
    <name type="scientific">Curvularia clavata</name>
    <dbReference type="NCBI Taxonomy" id="95742"/>
    <lineage>
        <taxon>Eukaryota</taxon>
        <taxon>Fungi</taxon>
        <taxon>Dikarya</taxon>
        <taxon>Ascomycota</taxon>
        <taxon>Pezizomycotina</taxon>
        <taxon>Dothideomycetes</taxon>
        <taxon>Pleosporomycetidae</taxon>
        <taxon>Pleosporales</taxon>
        <taxon>Pleosporineae</taxon>
        <taxon>Pleosporaceae</taxon>
        <taxon>Curvularia</taxon>
    </lineage>
</organism>
<dbReference type="AlphaFoldDB" id="A0A9Q8ZF78"/>
<keyword evidence="2" id="KW-0833">Ubl conjugation pathway</keyword>
<dbReference type="PROSITE" id="PS50181">
    <property type="entry name" value="FBOX"/>
    <property type="match status" value="1"/>
</dbReference>
<feature type="compositionally biased region" description="Acidic residues" evidence="3">
    <location>
        <begin position="356"/>
        <end position="366"/>
    </location>
</feature>
<keyword evidence="6" id="KW-1185">Reference proteome</keyword>
<evidence type="ECO:0000313" key="6">
    <source>
        <dbReference type="Proteomes" id="UP001056012"/>
    </source>
</evidence>
<dbReference type="OrthoDB" id="722566at2759"/>
<dbReference type="PANTHER" id="PTHR10706">
    <property type="entry name" value="F-BOX FAMILY PROTEIN"/>
    <property type="match status" value="1"/>
</dbReference>